<dbReference type="Gene3D" id="2.10.109.10">
    <property type="entry name" value="Umud Fragment, subunit A"/>
    <property type="match status" value="1"/>
</dbReference>
<protein>
    <submittedName>
        <fullName evidence="5">Phage repressor protein C, contains Cro/C1-type HTH and peptisase s24 domains</fullName>
    </submittedName>
</protein>
<dbReference type="Pfam" id="PF00717">
    <property type="entry name" value="Peptidase_S24"/>
    <property type="match status" value="1"/>
</dbReference>
<dbReference type="EMBL" id="OCNJ01000002">
    <property type="protein sequence ID" value="SOD92502.1"/>
    <property type="molecule type" value="Genomic_DNA"/>
</dbReference>
<proteinExistence type="predicted"/>
<keyword evidence="6" id="KW-1185">Reference proteome</keyword>
<dbReference type="InterPro" id="IPR015927">
    <property type="entry name" value="Peptidase_S24_S26A/B/C"/>
</dbReference>
<reference evidence="6" key="1">
    <citation type="submission" date="2017-09" db="EMBL/GenBank/DDBJ databases">
        <authorList>
            <person name="Varghese N."/>
            <person name="Submissions S."/>
        </authorList>
    </citation>
    <scope>NUCLEOTIDE SEQUENCE [LARGE SCALE GENOMIC DNA]</scope>
    <source>
        <strain evidence="6">USBA 140</strain>
    </source>
</reference>
<dbReference type="PANTHER" id="PTHR40661:SF3">
    <property type="entry name" value="FELS-1 PROPHAGE TRANSCRIPTIONAL REGULATOR"/>
    <property type="match status" value="1"/>
</dbReference>
<dbReference type="Proteomes" id="UP000219621">
    <property type="component" value="Unassembled WGS sequence"/>
</dbReference>
<dbReference type="RefSeq" id="WP_097278210.1">
    <property type="nucleotide sequence ID" value="NZ_OCNJ01000002.1"/>
</dbReference>
<feature type="domain" description="Peptidase S24/S26A/S26B/S26C" evidence="4">
    <location>
        <begin position="88"/>
        <end position="207"/>
    </location>
</feature>
<keyword evidence="1" id="KW-0805">Transcription regulation</keyword>
<evidence type="ECO:0000256" key="2">
    <source>
        <dbReference type="ARBA" id="ARBA00023125"/>
    </source>
</evidence>
<dbReference type="InterPro" id="IPR036286">
    <property type="entry name" value="LexA/Signal_pep-like_sf"/>
</dbReference>
<name>A0A286GAJ2_9PROT</name>
<evidence type="ECO:0000259" key="4">
    <source>
        <dbReference type="Pfam" id="PF00717"/>
    </source>
</evidence>
<dbReference type="InterPro" id="IPR039418">
    <property type="entry name" value="LexA-like"/>
</dbReference>
<accession>A0A286GAJ2</accession>
<evidence type="ECO:0000256" key="1">
    <source>
        <dbReference type="ARBA" id="ARBA00023015"/>
    </source>
</evidence>
<evidence type="ECO:0000313" key="6">
    <source>
        <dbReference type="Proteomes" id="UP000219621"/>
    </source>
</evidence>
<dbReference type="CDD" id="cd06529">
    <property type="entry name" value="S24_LexA-like"/>
    <property type="match status" value="1"/>
</dbReference>
<organism evidence="5 6">
    <name type="scientific">Caenispirillum bisanense</name>
    <dbReference type="NCBI Taxonomy" id="414052"/>
    <lineage>
        <taxon>Bacteria</taxon>
        <taxon>Pseudomonadati</taxon>
        <taxon>Pseudomonadota</taxon>
        <taxon>Alphaproteobacteria</taxon>
        <taxon>Rhodospirillales</taxon>
        <taxon>Novispirillaceae</taxon>
        <taxon>Caenispirillum</taxon>
    </lineage>
</organism>
<dbReference type="PANTHER" id="PTHR40661">
    <property type="match status" value="1"/>
</dbReference>
<keyword evidence="2" id="KW-0238">DNA-binding</keyword>
<dbReference type="OrthoDB" id="9792157at2"/>
<sequence>MLTHSQIWRAIDRLAQSKGFSPSGLARRAGLDSTTFNRSKRTTREGKPRWPSTESIAKILDATTTSFAEFTALVEDRSYGGPAPRTIPLIGFAQAGQAGYFDDAGYPAGAGWDEIRSPDVTDSHAYALEVSGDSMQPVYRDGDRLIVSPDSSLRRGDRVVVRTRDGEVMVKELLRLSEKRVELRSLNPAHGDRTLEREGVEWIARVVWVSQ</sequence>
<dbReference type="GO" id="GO:0003677">
    <property type="term" value="F:DNA binding"/>
    <property type="evidence" value="ECO:0007669"/>
    <property type="project" value="UniProtKB-KW"/>
</dbReference>
<gene>
    <name evidence="5" type="ORF">SAMN05421508_102467</name>
</gene>
<dbReference type="AlphaFoldDB" id="A0A286GAJ2"/>
<keyword evidence="3" id="KW-0804">Transcription</keyword>
<evidence type="ECO:0000313" key="5">
    <source>
        <dbReference type="EMBL" id="SOD92502.1"/>
    </source>
</evidence>
<evidence type="ECO:0000256" key="3">
    <source>
        <dbReference type="ARBA" id="ARBA00023163"/>
    </source>
</evidence>
<dbReference type="SUPFAM" id="SSF51306">
    <property type="entry name" value="LexA/Signal peptidase"/>
    <property type="match status" value="1"/>
</dbReference>